<sequence length="149" mass="16337">MVRRIFRYLFFGIAWGCICFVFTGVAGVLVSGEAFLEPVTHDFVAQAMGGVVVGICCASTAIVYTFDRLPAWLQIGIHFAVGLAGYFSVAFHLEWLPTASVGHIVASVLFGIAIFIAIWLGFYFAAHREAAKVNARLQELGREEDSKEE</sequence>
<evidence type="ECO:0000313" key="3">
    <source>
        <dbReference type="Proteomes" id="UP000824140"/>
    </source>
</evidence>
<comment type="caution">
    <text evidence="2">The sequence shown here is derived from an EMBL/GenBank/DDBJ whole genome shotgun (WGS) entry which is preliminary data.</text>
</comment>
<evidence type="ECO:0000313" key="2">
    <source>
        <dbReference type="EMBL" id="HIS92395.1"/>
    </source>
</evidence>
<evidence type="ECO:0000256" key="1">
    <source>
        <dbReference type="SAM" id="Phobius"/>
    </source>
</evidence>
<feature type="transmembrane region" description="Helical" evidence="1">
    <location>
        <begin position="9"/>
        <end position="31"/>
    </location>
</feature>
<dbReference type="Proteomes" id="UP000824140">
    <property type="component" value="Unassembled WGS sequence"/>
</dbReference>
<feature type="transmembrane region" description="Helical" evidence="1">
    <location>
        <begin position="43"/>
        <end position="64"/>
    </location>
</feature>
<reference evidence="2" key="2">
    <citation type="journal article" date="2021" name="PeerJ">
        <title>Extensive microbial diversity within the chicken gut microbiome revealed by metagenomics and culture.</title>
        <authorList>
            <person name="Gilroy R."/>
            <person name="Ravi A."/>
            <person name="Getino M."/>
            <person name="Pursley I."/>
            <person name="Horton D.L."/>
            <person name="Alikhan N.F."/>
            <person name="Baker D."/>
            <person name="Gharbi K."/>
            <person name="Hall N."/>
            <person name="Watson M."/>
            <person name="Adriaenssens E.M."/>
            <person name="Foster-Nyarko E."/>
            <person name="Jarju S."/>
            <person name="Secka A."/>
            <person name="Antonio M."/>
            <person name="Oren A."/>
            <person name="Chaudhuri R.R."/>
            <person name="La Ragione R."/>
            <person name="Hildebrand F."/>
            <person name="Pallen M.J."/>
        </authorList>
    </citation>
    <scope>NUCLEOTIDE SEQUENCE</scope>
    <source>
        <strain evidence="2">13766</strain>
    </source>
</reference>
<keyword evidence="1" id="KW-1133">Transmembrane helix</keyword>
<proteinExistence type="predicted"/>
<dbReference type="InterPro" id="IPR021560">
    <property type="entry name" value="DUF3021"/>
</dbReference>
<keyword evidence="1" id="KW-0472">Membrane</keyword>
<dbReference type="Pfam" id="PF11457">
    <property type="entry name" value="DUF3021"/>
    <property type="match status" value="1"/>
</dbReference>
<accession>A0A9D1K5U9</accession>
<protein>
    <submittedName>
        <fullName evidence="2">DUF3021 domain-containing protein</fullName>
    </submittedName>
</protein>
<keyword evidence="1" id="KW-0812">Transmembrane</keyword>
<reference evidence="2" key="1">
    <citation type="submission" date="2020-10" db="EMBL/GenBank/DDBJ databases">
        <authorList>
            <person name="Gilroy R."/>
        </authorList>
    </citation>
    <scope>NUCLEOTIDE SEQUENCE</scope>
    <source>
        <strain evidence="2">13766</strain>
    </source>
</reference>
<dbReference type="AlphaFoldDB" id="A0A9D1K5U9"/>
<feature type="transmembrane region" description="Helical" evidence="1">
    <location>
        <begin position="104"/>
        <end position="126"/>
    </location>
</feature>
<organism evidence="2 3">
    <name type="scientific">Candidatus Alectryocaccomicrobium excrementavium</name>
    <dbReference type="NCBI Taxonomy" id="2840668"/>
    <lineage>
        <taxon>Bacteria</taxon>
        <taxon>Bacillati</taxon>
        <taxon>Bacillota</taxon>
        <taxon>Clostridia</taxon>
        <taxon>Candidatus Alectryocaccomicrobium</taxon>
    </lineage>
</organism>
<feature type="transmembrane region" description="Helical" evidence="1">
    <location>
        <begin position="71"/>
        <end position="92"/>
    </location>
</feature>
<dbReference type="EMBL" id="DVJN01000101">
    <property type="protein sequence ID" value="HIS92395.1"/>
    <property type="molecule type" value="Genomic_DNA"/>
</dbReference>
<name>A0A9D1K5U9_9FIRM</name>
<gene>
    <name evidence="2" type="ORF">IAA84_05190</name>
</gene>